<sequence>MKLPRPLRAPASITRRPVSAFAGCYVHEAIGMALLPGSVRSRFEDDLWDMRGLADKPRSIKRHELTWNFFKIVDPKWRVVAKEILIALLAPQHDSVLECALALRKNRSPRTCNRFLRRFTAWFNWLTANGITSLDEVTQEHCDRFAAEEQWYVPKPDAAPVQAEPETLAESVRVVQLITLYGDLLSTDSYLAGFVPWDGQSTIKVVGGTWLRANRTPSVPDHLLQPVLATCLYLVNTVGPHLADLVERVRKDAATTKDLPRATLTHVPDLKHLIAQMHADRVPLPQADGRADILRISTGDLAPLKDLAWYRLAHQVGTSTIAGDYLREKIAPELLALAEDVGFENYWARTAPTIAREEDGALVPWTAPLSDAGVASMVANVLSACLVVTSALSVGCRRQTQTKSGGTRYRLAGRLIKGQKLGGVPDEWVVIEDVHRAVALAERRLGAPPGTALFNTVTLSFSLTRMRKWLEESGNRERRGLPIIPAGPISAQMLRRTLALSIAARPGGSQRLFLTEVEEAEQEKHMELTVEAFRDLKEGRKPTGPGARGLIEALQHVDAQLNEAAHHDPKVLEDDRHLENLLSKLSKVLHVGAANFCWFRDPSKALCLKLAGTPNAKKPLVGMCDSARCPQATHHRSHRPVWLGQVTLIDTFVESPRVAKGEKKRLQPERDRALRVVAEIDAASPAA</sequence>
<gene>
    <name evidence="1" type="ORF">GCM10012286_21920</name>
</gene>
<evidence type="ECO:0000313" key="2">
    <source>
        <dbReference type="Proteomes" id="UP000656881"/>
    </source>
</evidence>
<name>A0ABQ2LQ39_9ACTN</name>
<dbReference type="Proteomes" id="UP000656881">
    <property type="component" value="Unassembled WGS sequence"/>
</dbReference>
<keyword evidence="2" id="KW-1185">Reference proteome</keyword>
<accession>A0ABQ2LQ39</accession>
<reference evidence="2" key="1">
    <citation type="journal article" date="2019" name="Int. J. Syst. Evol. Microbiol.">
        <title>The Global Catalogue of Microorganisms (GCM) 10K type strain sequencing project: providing services to taxonomists for standard genome sequencing and annotation.</title>
        <authorList>
            <consortium name="The Broad Institute Genomics Platform"/>
            <consortium name="The Broad Institute Genome Sequencing Center for Infectious Disease"/>
            <person name="Wu L."/>
            <person name="Ma J."/>
        </authorList>
    </citation>
    <scope>NUCLEOTIDE SEQUENCE [LARGE SCALE GENOMIC DNA]</scope>
    <source>
        <strain evidence="2">CGMCC 4.7349</strain>
    </source>
</reference>
<comment type="caution">
    <text evidence="1">The sequence shown here is derived from an EMBL/GenBank/DDBJ whole genome shotgun (WGS) entry which is preliminary data.</text>
</comment>
<dbReference type="EMBL" id="BMNG01000004">
    <property type="protein sequence ID" value="GGO41706.1"/>
    <property type="molecule type" value="Genomic_DNA"/>
</dbReference>
<organism evidence="1 2">
    <name type="scientific">Streptomyces lasiicapitis</name>
    <dbReference type="NCBI Taxonomy" id="1923961"/>
    <lineage>
        <taxon>Bacteria</taxon>
        <taxon>Bacillati</taxon>
        <taxon>Actinomycetota</taxon>
        <taxon>Actinomycetes</taxon>
        <taxon>Kitasatosporales</taxon>
        <taxon>Streptomycetaceae</taxon>
        <taxon>Streptomyces</taxon>
    </lineage>
</organism>
<evidence type="ECO:0000313" key="1">
    <source>
        <dbReference type="EMBL" id="GGO41706.1"/>
    </source>
</evidence>
<dbReference type="RefSeq" id="WP_164326962.1">
    <property type="nucleotide sequence ID" value="NZ_BMNG01000004.1"/>
</dbReference>
<proteinExistence type="predicted"/>
<protein>
    <submittedName>
        <fullName evidence="1">Integrase</fullName>
    </submittedName>
</protein>